<proteinExistence type="predicted"/>
<comment type="caution">
    <text evidence="2">The sequence shown here is derived from an EMBL/GenBank/DDBJ whole genome shotgun (WGS) entry which is preliminary data.</text>
</comment>
<evidence type="ECO:0000313" key="3">
    <source>
        <dbReference type="Proteomes" id="UP000612893"/>
    </source>
</evidence>
<dbReference type="InterPro" id="IPR006683">
    <property type="entry name" value="Thioestr_dom"/>
</dbReference>
<dbReference type="CDD" id="cd03443">
    <property type="entry name" value="PaaI_thioesterase"/>
    <property type="match status" value="1"/>
</dbReference>
<reference evidence="2" key="1">
    <citation type="submission" date="2020-10" db="EMBL/GenBank/DDBJ databases">
        <title>Ca. Dormibacterota MAGs.</title>
        <authorList>
            <person name="Montgomery K."/>
        </authorList>
    </citation>
    <scope>NUCLEOTIDE SEQUENCE [LARGE SCALE GENOMIC DNA]</scope>
    <source>
        <strain evidence="2">SC8812_S17_10</strain>
    </source>
</reference>
<dbReference type="InterPro" id="IPR029069">
    <property type="entry name" value="HotDog_dom_sf"/>
</dbReference>
<name>A0A934K7Q2_9BACT</name>
<keyword evidence="3" id="KW-1185">Reference proteome</keyword>
<evidence type="ECO:0000313" key="2">
    <source>
        <dbReference type="EMBL" id="MBJ7597255.1"/>
    </source>
</evidence>
<accession>A0A934K7Q2</accession>
<feature type="domain" description="Thioesterase" evidence="1">
    <location>
        <begin position="51"/>
        <end position="123"/>
    </location>
</feature>
<sequence length="147" mass="15742">MLAGGTVTLDELNVLLAANEFTRKPGFRATWLGDGECELTAPYSPEYDRPGGIVSGQLYMHAADVAFWLAIKTRLGLQDASLTSGMTTAFLGSARREGFSCRARLLRLGQRLIYGEAECTAGGRLLTHHTLTYARPSTSLAAATTAS</sequence>
<dbReference type="AlphaFoldDB" id="A0A934K7Q2"/>
<organism evidence="2 3">
    <name type="scientific">Candidatus Nephthysia bennettiae</name>
    <dbReference type="NCBI Taxonomy" id="3127016"/>
    <lineage>
        <taxon>Bacteria</taxon>
        <taxon>Bacillati</taxon>
        <taxon>Candidatus Dormiibacterota</taxon>
        <taxon>Candidatus Dormibacteria</taxon>
        <taxon>Candidatus Dormibacterales</taxon>
        <taxon>Candidatus Dormibacteraceae</taxon>
        <taxon>Candidatus Nephthysia</taxon>
    </lineage>
</organism>
<gene>
    <name evidence="2" type="ORF">JF922_04100</name>
</gene>
<dbReference type="Pfam" id="PF03061">
    <property type="entry name" value="4HBT"/>
    <property type="match status" value="1"/>
</dbReference>
<dbReference type="SUPFAM" id="SSF54637">
    <property type="entry name" value="Thioesterase/thiol ester dehydrase-isomerase"/>
    <property type="match status" value="1"/>
</dbReference>
<dbReference type="EMBL" id="JAEKNR010000049">
    <property type="protein sequence ID" value="MBJ7597255.1"/>
    <property type="molecule type" value="Genomic_DNA"/>
</dbReference>
<protein>
    <submittedName>
        <fullName evidence="2">PaaI family thioesterase</fullName>
    </submittedName>
</protein>
<dbReference type="Gene3D" id="3.10.129.10">
    <property type="entry name" value="Hotdog Thioesterase"/>
    <property type="match status" value="1"/>
</dbReference>
<dbReference type="Proteomes" id="UP000612893">
    <property type="component" value="Unassembled WGS sequence"/>
</dbReference>
<evidence type="ECO:0000259" key="1">
    <source>
        <dbReference type="Pfam" id="PF03061"/>
    </source>
</evidence>